<dbReference type="RefSeq" id="WP_041975195.1">
    <property type="nucleotide sequence ID" value="NZ_CBXV010000004.1"/>
</dbReference>
<dbReference type="EC" id="1.3.7.9" evidence="5"/>
<dbReference type="InterPro" id="IPR000674">
    <property type="entry name" value="Ald_Oxase/Xan_DH_a/b"/>
</dbReference>
<name>A0A0B6WYD2_9BACT</name>
<dbReference type="GO" id="GO:0016491">
    <property type="term" value="F:oxidoreductase activity"/>
    <property type="evidence" value="ECO:0007669"/>
    <property type="project" value="UniProtKB-KW"/>
</dbReference>
<dbReference type="InterPro" id="IPR036856">
    <property type="entry name" value="Ald_Oxase/Xan_DH_a/b_sf"/>
</dbReference>
<evidence type="ECO:0000259" key="4">
    <source>
        <dbReference type="SMART" id="SM01008"/>
    </source>
</evidence>
<dbReference type="Proteomes" id="UP000031518">
    <property type="component" value="Unassembled WGS sequence"/>
</dbReference>
<organism evidence="5 6">
    <name type="scientific">Pyrinomonas methylaliphatogenes</name>
    <dbReference type="NCBI Taxonomy" id="454194"/>
    <lineage>
        <taxon>Bacteria</taxon>
        <taxon>Pseudomonadati</taxon>
        <taxon>Acidobacteriota</taxon>
        <taxon>Blastocatellia</taxon>
        <taxon>Blastocatellales</taxon>
        <taxon>Pyrinomonadaceae</taxon>
        <taxon>Pyrinomonas</taxon>
    </lineage>
</organism>
<dbReference type="GO" id="GO:0005506">
    <property type="term" value="F:iron ion binding"/>
    <property type="evidence" value="ECO:0007669"/>
    <property type="project" value="InterPro"/>
</dbReference>
<dbReference type="SMART" id="SM01008">
    <property type="entry name" value="Ald_Xan_dh_C"/>
    <property type="match status" value="1"/>
</dbReference>
<evidence type="ECO:0000313" key="5">
    <source>
        <dbReference type="EMBL" id="CDM65155.1"/>
    </source>
</evidence>
<keyword evidence="6" id="KW-1185">Reference proteome</keyword>
<dbReference type="Gene3D" id="3.30.365.10">
    <property type="entry name" value="Aldehyde oxidase/xanthine dehydrogenase, molybdopterin binding domain"/>
    <property type="match status" value="4"/>
</dbReference>
<dbReference type="STRING" id="454194.PYK22_01153"/>
<dbReference type="OrthoDB" id="9759099at2"/>
<dbReference type="FunFam" id="3.30.365.10:FF:000001">
    <property type="entry name" value="Xanthine dehydrogenase oxidase"/>
    <property type="match status" value="1"/>
</dbReference>
<evidence type="ECO:0000256" key="3">
    <source>
        <dbReference type="ARBA" id="ARBA00053029"/>
    </source>
</evidence>
<dbReference type="AlphaFoldDB" id="A0A0B6WYD2"/>
<dbReference type="SUPFAM" id="SSF54665">
    <property type="entry name" value="CO dehydrogenase molybdoprotein N-domain-like"/>
    <property type="match status" value="1"/>
</dbReference>
<dbReference type="PANTHER" id="PTHR11908">
    <property type="entry name" value="XANTHINE DEHYDROGENASE"/>
    <property type="match status" value="1"/>
</dbReference>
<evidence type="ECO:0000256" key="2">
    <source>
        <dbReference type="ARBA" id="ARBA00023002"/>
    </source>
</evidence>
<keyword evidence="1" id="KW-0500">Molybdenum</keyword>
<dbReference type="InterPro" id="IPR046867">
    <property type="entry name" value="AldOxase/xan_DH_MoCoBD2"/>
</dbReference>
<comment type="cofactor">
    <cofactor evidence="3">
        <name>Mo-molybdopterin cytosine dinucleotide</name>
        <dbReference type="ChEBI" id="CHEBI:71308"/>
    </cofactor>
</comment>
<proteinExistence type="predicted"/>
<dbReference type="Gene3D" id="3.90.1170.50">
    <property type="entry name" value="Aldehyde oxidase/xanthine dehydrogenase, a/b hammerhead"/>
    <property type="match status" value="1"/>
</dbReference>
<dbReference type="InterPro" id="IPR016208">
    <property type="entry name" value="Ald_Oxase/xanthine_DH-like"/>
</dbReference>
<dbReference type="InterPro" id="IPR017607">
    <property type="entry name" value="4hydrxbenzoyl-CoA_Rdtase_asu"/>
</dbReference>
<dbReference type="Pfam" id="PF01315">
    <property type="entry name" value="Ald_Xan_dh_C"/>
    <property type="match status" value="1"/>
</dbReference>
<dbReference type="Pfam" id="PF20256">
    <property type="entry name" value="MoCoBD_2"/>
    <property type="match status" value="1"/>
</dbReference>
<evidence type="ECO:0000256" key="1">
    <source>
        <dbReference type="ARBA" id="ARBA00022505"/>
    </source>
</evidence>
<dbReference type="InterPro" id="IPR037165">
    <property type="entry name" value="AldOxase/xan_DH_Mopterin-bd_sf"/>
</dbReference>
<feature type="domain" description="Aldehyde oxidase/xanthine dehydrogenase a/b hammerhead" evidence="4">
    <location>
        <begin position="23"/>
        <end position="129"/>
    </location>
</feature>
<protein>
    <submittedName>
        <fullName evidence="5">4-hydroxybenzoyl-CoA reductase, alpha subunit</fullName>
        <ecNumber evidence="5">1.3.7.9</ecNumber>
    </submittedName>
</protein>
<accession>A0A0B6WYD2</accession>
<reference evidence="5 6" key="2">
    <citation type="submission" date="2015-01" db="EMBL/GenBank/DDBJ databases">
        <title>Complete genome sequence of Pyrinomonas methylaliphatogenes type strain K22T.</title>
        <authorList>
            <person name="Lee K.C.Y."/>
            <person name="Power J.F."/>
            <person name="Dunfield P.F."/>
            <person name="Morgan X.C."/>
            <person name="Huttenhower C."/>
            <person name="Stott M.B."/>
        </authorList>
    </citation>
    <scope>NUCLEOTIDE SEQUENCE [LARGE SCALE GENOMIC DNA]</scope>
    <source>
        <strain evidence="5 6">K22</strain>
    </source>
</reference>
<evidence type="ECO:0000313" key="6">
    <source>
        <dbReference type="Proteomes" id="UP000031518"/>
    </source>
</evidence>
<dbReference type="PANTHER" id="PTHR11908:SF132">
    <property type="entry name" value="ALDEHYDE OXIDASE 1-RELATED"/>
    <property type="match status" value="1"/>
</dbReference>
<dbReference type="SUPFAM" id="SSF56003">
    <property type="entry name" value="Molybdenum cofactor-binding domain"/>
    <property type="match status" value="1"/>
</dbReference>
<reference evidence="5 6" key="1">
    <citation type="submission" date="2013-12" db="EMBL/GenBank/DDBJ databases">
        <authorList>
            <person name="Stott M."/>
        </authorList>
    </citation>
    <scope>NUCLEOTIDE SEQUENCE [LARGE SCALE GENOMIC DNA]</scope>
    <source>
        <strain evidence="5 6">K22</strain>
    </source>
</reference>
<dbReference type="EMBL" id="CBXV010000004">
    <property type="protein sequence ID" value="CDM65155.1"/>
    <property type="molecule type" value="Genomic_DNA"/>
</dbReference>
<dbReference type="Pfam" id="PF02738">
    <property type="entry name" value="MoCoBD_1"/>
    <property type="match status" value="1"/>
</dbReference>
<dbReference type="InterPro" id="IPR008274">
    <property type="entry name" value="AldOxase/xan_DH_MoCoBD1"/>
</dbReference>
<keyword evidence="2 5" id="KW-0560">Oxidoreductase</keyword>
<sequence>MSERTFSVIGKRIPATDGPPKVTGTALYADDLRLPGMLYGKILRSPHPHARILRIDTSKAERLPGVMGVVTGKDAPARYGILPIGHDETAFCLDKVRYVGDEIAAVCAISEQIAEEALDLIEVEYEVLPAFLTPEEAMACEDPNLWIHADRKRNIEKEYHHHFGDVERGFREAIESGGAVRFDRFFQPRVTHAPMEPHACVAHWEHDGRVTLWTSTQTPHYVHRTLAEVLGIPMSSIRVIKPFVGGGFGGKSETFTHEIAACLLSKRTGRPVKFTFTREEVFYAHRGRPEQYMELKTGVTKDGRITAVEAKVIQDGGAYCSYGVVTILYAGALLAAIYDIPNIKYDGYRVLTNKPACGPMRGHGTVGIRFAFESQLDMLAEEIGMDPAELRLKNCLRPNTFTVNSLRVTSYGYDECLRRVIEASDWKNKRGKLPFGRGVGIGGSHYVSGAANSIIRSKMPHSNVSIKIDYDGGVTVYTGAAEIGQGTETIHAQIVAEELGVALDRVRVIAADTAITPVDLGSYSSRVTFMAGNAAREAARDIKRQLFRVAAELLGESPDRLVARDEKIFPQDEPQRAISYQEALMAAIEQGGTLIGKGAYTPPPEAQGGNFRGAGVGPGVAYSYSAQVAEVTVDPETGQFTVDKIWVAHDCGRAINVLNVEGQVEGSVWMGLGQAVAEEQIFEKGLTMNPGLLEYKTASAVDSPPIETIIVETIDPEGPFGAKEAGEGSLAATIPAVANAIYDAVGVRIRDLPITPEKILKALAEKRRRDKDANGHGEKPTA</sequence>
<dbReference type="NCBIfam" id="TIGR03194">
    <property type="entry name" value="4hydrxCoA_A"/>
    <property type="match status" value="1"/>
</dbReference>
<gene>
    <name evidence="5" type="ORF">PYK22_01153</name>
</gene>